<dbReference type="Proteomes" id="UP000301870">
    <property type="component" value="Chromosome 18"/>
</dbReference>
<dbReference type="InterPro" id="IPR034750">
    <property type="entry name" value="CULT"/>
</dbReference>
<evidence type="ECO:0000256" key="7">
    <source>
        <dbReference type="ARBA" id="ARBA00022833"/>
    </source>
</evidence>
<comment type="pathway">
    <text evidence="2">Protein modification; protein ubiquitination.</text>
</comment>
<proteinExistence type="inferred from homology"/>
<keyword evidence="8" id="KW-0832">Ubl conjugation</keyword>
<evidence type="ECO:0000259" key="14">
    <source>
        <dbReference type="PROSITE" id="PS51787"/>
    </source>
</evidence>
<dbReference type="InterPro" id="IPR004910">
    <property type="entry name" value="Yippee/Mis18/Cereblon"/>
</dbReference>
<keyword evidence="16" id="KW-1185">Reference proteome</keyword>
<dbReference type="Pfam" id="PF03226">
    <property type="entry name" value="Yippee-Mis18"/>
    <property type="match status" value="1"/>
</dbReference>
<feature type="domain" description="Lon N-terminal" evidence="14">
    <location>
        <begin position="96"/>
        <end position="325"/>
    </location>
</feature>
<dbReference type="CDD" id="cd15777">
    <property type="entry name" value="CRBN_C_like"/>
    <property type="match status" value="1"/>
</dbReference>
<dbReference type="Pfam" id="PF02190">
    <property type="entry name" value="LON_substr_bdg"/>
    <property type="match status" value="1"/>
</dbReference>
<evidence type="ECO:0000256" key="2">
    <source>
        <dbReference type="ARBA" id="ARBA00004906"/>
    </source>
</evidence>
<dbReference type="OrthoDB" id="267517at2759"/>
<comment type="subunit">
    <text evidence="12">Likely a component of a DCX (DDB1-CUL4-X-box) protein ligase complex. May interact with pic/DDB1.</text>
</comment>
<dbReference type="Gene3D" id="1.20.58.1480">
    <property type="match status" value="1"/>
</dbReference>
<dbReference type="KEGG" id="sliu:111354300"/>
<protein>
    <recommendedName>
        <fullName evidence="4">Protein cereblon</fullName>
    </recommendedName>
    <alternativeName>
        <fullName evidence="10">Protein ohgata</fullName>
    </alternativeName>
</protein>
<dbReference type="RefSeq" id="XP_022823454.1">
    <property type="nucleotide sequence ID" value="XM_022967686.1"/>
</dbReference>
<evidence type="ECO:0000256" key="11">
    <source>
        <dbReference type="ARBA" id="ARBA00046075"/>
    </source>
</evidence>
<dbReference type="GO" id="GO:0046872">
    <property type="term" value="F:metal ion binding"/>
    <property type="evidence" value="ECO:0007669"/>
    <property type="project" value="UniProtKB-KW"/>
</dbReference>
<evidence type="ECO:0000256" key="6">
    <source>
        <dbReference type="ARBA" id="ARBA00022786"/>
    </source>
</evidence>
<feature type="domain" description="CULT" evidence="15">
    <location>
        <begin position="324"/>
        <end position="431"/>
    </location>
</feature>
<dbReference type="InterPro" id="IPR015947">
    <property type="entry name" value="PUA-like_sf"/>
</dbReference>
<dbReference type="InterPro" id="IPR003111">
    <property type="entry name" value="Lon_prtase_N"/>
</dbReference>
<feature type="region of interest" description="Disordered" evidence="13">
    <location>
        <begin position="1"/>
        <end position="60"/>
    </location>
</feature>
<evidence type="ECO:0000256" key="4">
    <source>
        <dbReference type="ARBA" id="ARBA00014394"/>
    </source>
</evidence>
<dbReference type="Gene3D" id="2.30.130.40">
    <property type="entry name" value="LON domain-like"/>
    <property type="match status" value="1"/>
</dbReference>
<dbReference type="GeneID" id="111354300"/>
<feature type="compositionally biased region" description="Acidic residues" evidence="13">
    <location>
        <begin position="46"/>
        <end position="60"/>
    </location>
</feature>
<name>A0A9J7IRP5_SPOLT</name>
<keyword evidence="5" id="KW-0479">Metal-binding</keyword>
<evidence type="ECO:0000256" key="13">
    <source>
        <dbReference type="SAM" id="MobiDB-lite"/>
    </source>
</evidence>
<dbReference type="Gene3D" id="2.170.150.20">
    <property type="entry name" value="Peptide methionine sulfoxide reductase"/>
    <property type="match status" value="1"/>
</dbReference>
<evidence type="ECO:0000256" key="3">
    <source>
        <dbReference type="ARBA" id="ARBA00005293"/>
    </source>
</evidence>
<keyword evidence="7" id="KW-0862">Zinc</keyword>
<comment type="similarity">
    <text evidence="3">Belongs to the CRBN family.</text>
</comment>
<reference evidence="17" key="1">
    <citation type="submission" date="2025-08" db="UniProtKB">
        <authorList>
            <consortium name="RefSeq"/>
        </authorList>
    </citation>
    <scope>IDENTIFICATION</scope>
    <source>
        <strain evidence="17">Ishihara</strain>
        <tissue evidence="17">Whole body</tissue>
    </source>
</reference>
<dbReference type="FunFam" id="2.170.150.20:FF:000007">
    <property type="entry name" value="Protein cereblon"/>
    <property type="match status" value="1"/>
</dbReference>
<evidence type="ECO:0000256" key="9">
    <source>
        <dbReference type="ARBA" id="ARBA00023242"/>
    </source>
</evidence>
<keyword evidence="6" id="KW-0833">Ubl conjugation pathway</keyword>
<evidence type="ECO:0000256" key="10">
    <source>
        <dbReference type="ARBA" id="ARBA00030079"/>
    </source>
</evidence>
<evidence type="ECO:0000313" key="16">
    <source>
        <dbReference type="Proteomes" id="UP000301870"/>
    </source>
</evidence>
<evidence type="ECO:0000313" key="17">
    <source>
        <dbReference type="RefSeq" id="XP_022823454.1"/>
    </source>
</evidence>
<comment type="function">
    <text evidence="11">Substrate recognition component of a DCX (DDB1-CUL4-X-box) E3 protein ligase complex that mediates the ubiquitination and subsequent proteasomal degradation of target proteins. Has an essential role in mediating growth by negatively regulating insulin signaling. It also has a role in maintaining presynaptic function in the neuromuscular junction synapses of third-instar larvae.</text>
</comment>
<dbReference type="PROSITE" id="PS51787">
    <property type="entry name" value="LON_N"/>
    <property type="match status" value="1"/>
</dbReference>
<dbReference type="AlphaFoldDB" id="A0A9J7IRP5"/>
<evidence type="ECO:0000256" key="5">
    <source>
        <dbReference type="ARBA" id="ARBA00022723"/>
    </source>
</evidence>
<dbReference type="PROSITE" id="PS51788">
    <property type="entry name" value="CULT"/>
    <property type="match status" value="1"/>
</dbReference>
<dbReference type="InterPro" id="IPR046336">
    <property type="entry name" value="Lon_prtase_N_sf"/>
</dbReference>
<keyword evidence="9" id="KW-0539">Nucleus</keyword>
<gene>
    <name evidence="17" type="primary">LOC111354300</name>
</gene>
<dbReference type="SMART" id="SM00464">
    <property type="entry name" value="LON"/>
    <property type="match status" value="1"/>
</dbReference>
<evidence type="ECO:0000256" key="8">
    <source>
        <dbReference type="ARBA" id="ARBA00022843"/>
    </source>
</evidence>
<sequence>MDGNESDSSDNGFEDLQIVNRGAEDDDDSADGSDVVHLGHDANDERDNEDGNGSEADSEEEHFYDISIAASHSYLGAGLAVVRGRSVVEAGWAGRVPALAHHGVLFPGETVPMLLPRAHDAALLVQAIRRDKLFGLLCPDEVGVMLSGYGVLCEVMMAGIDETQDEPTSVTFKARAIHRFRLLKMPKTTIPLSAYARMRTVEVVVLPELCARDTLRAARLHSLDPLRGPTHLAPVQRRLRTLDAAVTPWPLFVYEIFDYESMRHAIHDYFRTIMLEDKLPEDAVSLSFWVASNLALSAADRLALFAVDDALLRLHMEVHFIRRKSVLCCSSCMAQIARKEHIFPMSSEGVHSNYTNLGGYMHDILTVSEVCGVAPSGAASAEYSWFPGYTWTVAVCANCMVHVGWRFEAMKRSLRPSEFYGLCRNYVQPYDTDEARGEQ</sequence>
<organism evidence="16 17">
    <name type="scientific">Spodoptera litura</name>
    <name type="common">Asian cotton leafworm</name>
    <dbReference type="NCBI Taxonomy" id="69820"/>
    <lineage>
        <taxon>Eukaryota</taxon>
        <taxon>Metazoa</taxon>
        <taxon>Ecdysozoa</taxon>
        <taxon>Arthropoda</taxon>
        <taxon>Hexapoda</taxon>
        <taxon>Insecta</taxon>
        <taxon>Pterygota</taxon>
        <taxon>Neoptera</taxon>
        <taxon>Endopterygota</taxon>
        <taxon>Lepidoptera</taxon>
        <taxon>Glossata</taxon>
        <taxon>Ditrysia</taxon>
        <taxon>Noctuoidea</taxon>
        <taxon>Noctuidae</taxon>
        <taxon>Amphipyrinae</taxon>
        <taxon>Spodoptera</taxon>
    </lineage>
</organism>
<evidence type="ECO:0000259" key="15">
    <source>
        <dbReference type="PROSITE" id="PS51788"/>
    </source>
</evidence>
<accession>A0A9J7IRP5</accession>
<evidence type="ECO:0000256" key="1">
    <source>
        <dbReference type="ARBA" id="ARBA00004123"/>
    </source>
</evidence>
<evidence type="ECO:0000256" key="12">
    <source>
        <dbReference type="ARBA" id="ARBA00046796"/>
    </source>
</evidence>
<dbReference type="SUPFAM" id="SSF88697">
    <property type="entry name" value="PUA domain-like"/>
    <property type="match status" value="1"/>
</dbReference>
<dbReference type="GO" id="GO:0005634">
    <property type="term" value="C:nucleus"/>
    <property type="evidence" value="ECO:0007669"/>
    <property type="project" value="UniProtKB-SubCell"/>
</dbReference>
<comment type="subcellular location">
    <subcellularLocation>
        <location evidence="1">Nucleus</location>
    </subcellularLocation>
</comment>